<evidence type="ECO:0000313" key="4">
    <source>
        <dbReference type="EMBL" id="MBK9297185.1"/>
    </source>
</evidence>
<evidence type="ECO:0000256" key="2">
    <source>
        <dbReference type="ARBA" id="ARBA00022485"/>
    </source>
</evidence>
<gene>
    <name evidence="4" type="ORF">IPN02_10210</name>
</gene>
<dbReference type="GO" id="GO:0004076">
    <property type="term" value="F:biotin synthase activity"/>
    <property type="evidence" value="ECO:0007669"/>
    <property type="project" value="InterPro"/>
</dbReference>
<evidence type="ECO:0000256" key="1">
    <source>
        <dbReference type="ARBA" id="ARBA00001966"/>
    </source>
</evidence>
<keyword evidence="2" id="KW-0408">Iron</keyword>
<comment type="cofactor">
    <cofactor evidence="1">
        <name>[4Fe-4S] cluster</name>
        <dbReference type="ChEBI" id="CHEBI:49883"/>
    </cofactor>
</comment>
<keyword evidence="2" id="KW-0004">4Fe-4S</keyword>
<feature type="domain" description="Biotin and thiamin synthesis-associated" evidence="3">
    <location>
        <begin position="9"/>
        <end position="94"/>
    </location>
</feature>
<dbReference type="GO" id="GO:0051539">
    <property type="term" value="F:4 iron, 4 sulfur cluster binding"/>
    <property type="evidence" value="ECO:0007669"/>
    <property type="project" value="UniProtKB-KW"/>
</dbReference>
<accession>A0A936NBD3</accession>
<dbReference type="GO" id="GO:0009102">
    <property type="term" value="P:biotin biosynthetic process"/>
    <property type="evidence" value="ECO:0007669"/>
    <property type="project" value="InterPro"/>
</dbReference>
<keyword evidence="2" id="KW-0411">Iron-sulfur</keyword>
<proteinExistence type="predicted"/>
<dbReference type="InterPro" id="IPR013785">
    <property type="entry name" value="Aldolase_TIM"/>
</dbReference>
<organism evidence="4 5">
    <name type="scientific">Candidatus Neomicrothrix subdominans</name>
    <dbReference type="NCBI Taxonomy" id="2954438"/>
    <lineage>
        <taxon>Bacteria</taxon>
        <taxon>Bacillati</taxon>
        <taxon>Actinomycetota</taxon>
        <taxon>Acidimicrobiia</taxon>
        <taxon>Acidimicrobiales</taxon>
        <taxon>Microthrixaceae</taxon>
        <taxon>Candidatus Neomicrothrix</taxon>
    </lineage>
</organism>
<dbReference type="SUPFAM" id="SSF102114">
    <property type="entry name" value="Radical SAM enzymes"/>
    <property type="match status" value="1"/>
</dbReference>
<reference evidence="4 5" key="1">
    <citation type="submission" date="2020-10" db="EMBL/GenBank/DDBJ databases">
        <title>Connecting structure to function with the recovery of over 1000 high-quality activated sludge metagenome-assembled genomes encoding full-length rRNA genes using long-read sequencing.</title>
        <authorList>
            <person name="Singleton C.M."/>
            <person name="Petriglieri F."/>
            <person name="Kristensen J.M."/>
            <person name="Kirkegaard R.H."/>
            <person name="Michaelsen T.Y."/>
            <person name="Andersen M.H."/>
            <person name="Karst S.M."/>
            <person name="Dueholm M.S."/>
            <person name="Nielsen P.H."/>
            <person name="Albertsen M."/>
        </authorList>
    </citation>
    <scope>NUCLEOTIDE SEQUENCE [LARGE SCALE GENOMIC DNA]</scope>
    <source>
        <strain evidence="4">Lyne_18-Q3-R50-59_MAXAC.006</strain>
    </source>
</reference>
<comment type="caution">
    <text evidence="4">The sequence shown here is derived from an EMBL/GenBank/DDBJ whole genome shotgun (WGS) entry which is preliminary data.</text>
</comment>
<protein>
    <recommendedName>
        <fullName evidence="3">Biotin and thiamin synthesis-associated domain-containing protein</fullName>
    </recommendedName>
</protein>
<dbReference type="InterPro" id="IPR002684">
    <property type="entry name" value="Biotin_synth/BioAB"/>
</dbReference>
<dbReference type="Proteomes" id="UP000727993">
    <property type="component" value="Unassembled WGS sequence"/>
</dbReference>
<keyword evidence="2" id="KW-0479">Metal-binding</keyword>
<dbReference type="Gene3D" id="3.20.20.70">
    <property type="entry name" value="Aldolase class I"/>
    <property type="match status" value="1"/>
</dbReference>
<dbReference type="PANTHER" id="PTHR22976:SF2">
    <property type="entry name" value="BIOTIN SYNTHASE, MITOCHONDRIAL"/>
    <property type="match status" value="1"/>
</dbReference>
<dbReference type="InterPro" id="IPR058240">
    <property type="entry name" value="rSAM_sf"/>
</dbReference>
<sequence>MAPHPESVPINELVRVAGLRRSPDGGTLDPFEFVRTGVAVARLMMPASTVRLSAGRTSMCDELQASAFTAMRRGQHLLRRAPAPGREPRKRATPTTRLLDRIGLRAG</sequence>
<dbReference type="AlphaFoldDB" id="A0A936NBD3"/>
<evidence type="ECO:0000259" key="3">
    <source>
        <dbReference type="SMART" id="SM00876"/>
    </source>
</evidence>
<dbReference type="GO" id="GO:0051537">
    <property type="term" value="F:2 iron, 2 sulfur cluster binding"/>
    <property type="evidence" value="ECO:0007669"/>
    <property type="project" value="TreeGrafter"/>
</dbReference>
<dbReference type="Pfam" id="PF06968">
    <property type="entry name" value="BATS"/>
    <property type="match status" value="1"/>
</dbReference>
<dbReference type="EMBL" id="JADJZA010000007">
    <property type="protein sequence ID" value="MBK9297185.1"/>
    <property type="molecule type" value="Genomic_DNA"/>
</dbReference>
<dbReference type="InterPro" id="IPR010722">
    <property type="entry name" value="BATS_dom"/>
</dbReference>
<dbReference type="PANTHER" id="PTHR22976">
    <property type="entry name" value="BIOTIN SYNTHASE"/>
    <property type="match status" value="1"/>
</dbReference>
<dbReference type="SMART" id="SM00876">
    <property type="entry name" value="BATS"/>
    <property type="match status" value="1"/>
</dbReference>
<evidence type="ECO:0000313" key="5">
    <source>
        <dbReference type="Proteomes" id="UP000727993"/>
    </source>
</evidence>
<name>A0A936NBD3_9ACTN</name>